<evidence type="ECO:0000256" key="8">
    <source>
        <dbReference type="PROSITE-ProRule" id="PRU01360"/>
    </source>
</evidence>
<dbReference type="PROSITE" id="PS52016">
    <property type="entry name" value="TONB_DEPENDENT_REC_3"/>
    <property type="match status" value="1"/>
</dbReference>
<dbReference type="InterPro" id="IPR012910">
    <property type="entry name" value="Plug_dom"/>
</dbReference>
<dbReference type="Gene3D" id="2.170.130.10">
    <property type="entry name" value="TonB-dependent receptor, plug domain"/>
    <property type="match status" value="1"/>
</dbReference>
<evidence type="ECO:0000256" key="1">
    <source>
        <dbReference type="ARBA" id="ARBA00004571"/>
    </source>
</evidence>
<dbReference type="Gene3D" id="2.40.170.20">
    <property type="entry name" value="TonB-dependent receptor, beta-barrel domain"/>
    <property type="match status" value="1"/>
</dbReference>
<dbReference type="GO" id="GO:0015344">
    <property type="term" value="F:siderophore uptake transmembrane transporter activity"/>
    <property type="evidence" value="ECO:0007669"/>
    <property type="project" value="TreeGrafter"/>
</dbReference>
<evidence type="ECO:0000256" key="6">
    <source>
        <dbReference type="ARBA" id="ARBA00023136"/>
    </source>
</evidence>
<proteinExistence type="inferred from homology"/>
<evidence type="ECO:0000256" key="4">
    <source>
        <dbReference type="ARBA" id="ARBA00022692"/>
    </source>
</evidence>
<dbReference type="GO" id="GO:0044718">
    <property type="term" value="P:siderophore transmembrane transport"/>
    <property type="evidence" value="ECO:0007669"/>
    <property type="project" value="TreeGrafter"/>
</dbReference>
<gene>
    <name evidence="10" type="ORF">QWY81_11445</name>
</gene>
<dbReference type="PANTHER" id="PTHR30069:SF29">
    <property type="entry name" value="HEMOGLOBIN AND HEMOGLOBIN-HAPTOGLOBIN-BINDING PROTEIN 1-RELATED"/>
    <property type="match status" value="1"/>
</dbReference>
<keyword evidence="2 8" id="KW-0813">Transport</keyword>
<evidence type="ECO:0000313" key="11">
    <source>
        <dbReference type="Proteomes" id="UP001228636"/>
    </source>
</evidence>
<evidence type="ECO:0000313" key="10">
    <source>
        <dbReference type="EMBL" id="MDN3620068.1"/>
    </source>
</evidence>
<dbReference type="SUPFAM" id="SSF56935">
    <property type="entry name" value="Porins"/>
    <property type="match status" value="1"/>
</dbReference>
<dbReference type="RefSeq" id="WP_261973042.1">
    <property type="nucleotide sequence ID" value="NZ_CP103460.1"/>
</dbReference>
<comment type="caution">
    <text evidence="10">The sequence shown here is derived from an EMBL/GenBank/DDBJ whole genome shotgun (WGS) entry which is preliminary data.</text>
</comment>
<dbReference type="Gene3D" id="2.60.40.1120">
    <property type="entry name" value="Carboxypeptidase-like, regulatory domain"/>
    <property type="match status" value="1"/>
</dbReference>
<keyword evidence="7 8" id="KW-0998">Cell outer membrane</keyword>
<dbReference type="Pfam" id="PF13715">
    <property type="entry name" value="CarbopepD_reg_2"/>
    <property type="match status" value="1"/>
</dbReference>
<dbReference type="SUPFAM" id="SSF49464">
    <property type="entry name" value="Carboxypeptidase regulatory domain-like"/>
    <property type="match status" value="1"/>
</dbReference>
<protein>
    <submittedName>
        <fullName evidence="10">TonB-dependent receptor</fullName>
    </submittedName>
</protein>
<keyword evidence="6 8" id="KW-0472">Membrane</keyword>
<evidence type="ECO:0000256" key="3">
    <source>
        <dbReference type="ARBA" id="ARBA00022452"/>
    </source>
</evidence>
<reference evidence="10 11" key="1">
    <citation type="journal article" date="2014" name="Int. J. Syst. Evol. Microbiol.">
        <title>Complete genome sequence of Corynebacterium casei LMG S-19264T (=DSM 44701T), isolated from a smear-ripened cheese.</title>
        <authorList>
            <consortium name="US DOE Joint Genome Institute (JGI-PGF)"/>
            <person name="Walter F."/>
            <person name="Albersmeier A."/>
            <person name="Kalinowski J."/>
            <person name="Ruckert C."/>
        </authorList>
    </citation>
    <scope>NUCLEOTIDE SEQUENCE [LARGE SCALE GENOMIC DNA]</scope>
    <source>
        <strain evidence="10 11">CECT 8670</strain>
    </source>
</reference>
<dbReference type="Proteomes" id="UP001228636">
    <property type="component" value="Unassembled WGS sequence"/>
</dbReference>
<dbReference type="Pfam" id="PF07715">
    <property type="entry name" value="Plug"/>
    <property type="match status" value="1"/>
</dbReference>
<dbReference type="PANTHER" id="PTHR30069">
    <property type="entry name" value="TONB-DEPENDENT OUTER MEMBRANE RECEPTOR"/>
    <property type="match status" value="1"/>
</dbReference>
<dbReference type="GO" id="GO:0009279">
    <property type="term" value="C:cell outer membrane"/>
    <property type="evidence" value="ECO:0007669"/>
    <property type="project" value="UniProtKB-SubCell"/>
</dbReference>
<dbReference type="AlphaFoldDB" id="A0AAJ1VGS0"/>
<sequence length="1079" mass="118605">MKKKNYLRGNFNKLTSFFKPLPLTALFLIVFITNGYSINNTVNNNGEINLQQLTITGTVLSDGIGGPIPGVSILVKGTNIGAITDFDGNYTINVPSSNSILVFSYIGFTTIEKKVDNNKTINVTLTADVSELDEIIVVGYGVAKKETLTGAVEQVKAKAFQDLAVTSPALALQGRTPGLTVTRSSTRPGGEGLGFLIRGQTSVNGIAPLLVIDGVPALNNSSFSDMNPDDVDNISILKGASASVYGARGAGGVIIVTTKKGKGEVKVEASTVLRHSTIGIRPPSPTMQEYASVYLEAASNDVNPYYFFWDKESLEGMAAGEERIYENGILGNIYLGNGNLFDQMYGSTFSNQHNVSISGSTEKSDFRLSGGYDHNVGGLKTTYDGAKKYNFAFNYNYNVNEKLKIGVNVSYFHKHFSGPSTGLGSESLSYDAPLFLAKNPFGQWNSNFGVIGGGNNAIASTVDGGRTNNKTEQFRFIFSTNYKITDNLSFAGTFSMARDLKNYQKYVLNVPTYGWFGNKANSSVNTTPYIYEEKDEGTYKNIKGALNYKKSFGNHNLTGTLAIEAELKTSKNLDVRRDGFEDYGVYDLNLAPIDVNVATNGGAGTYGFYGYIARVNYDYKQKYLLELQGRRDGSSRFAEGYKFFNYGSLTAGWVVSNEDFLSDNNILSFLKLRGGYGDLGSVSGVSTFGYLQGVSFGTSLFGQNAGWQTTATANGAFSTSTSWEHIQNQEIGLDFRLLNDKVYGSVDFFKKKNIGMLIRGKVAEVFGATEPVTNLGVMKTTGWEVVLGWRDRVGEFDLGISANMSDTRNVLLSYEGRESDNADLGFAEGLNLASDGNLREGDPLNSFYMYKTDGFFKDEAEVDAYYAKYTETSAGIIPSEFNADTRLRPGDVKIVDTNGDNVIDDKDLEYKGDNSSHYVFGVNLDATYKNWDISAFFQGTLQQNVHRTGYLAYPFARRYTNHTSAFLGQTWTEENPTAEFPRTSTNYLRAAWNYEYSDFMLQNNAYVRLKSLVIGYNFEDLKIGKTNINKLRVYFSGNDLFELSTLDDGYDPESTSNTNGSNASYPFMRTWAFGVKVSL</sequence>
<dbReference type="EMBL" id="JAUFQH010000009">
    <property type="protein sequence ID" value="MDN3620068.1"/>
    <property type="molecule type" value="Genomic_DNA"/>
</dbReference>
<evidence type="ECO:0000256" key="7">
    <source>
        <dbReference type="ARBA" id="ARBA00023237"/>
    </source>
</evidence>
<keyword evidence="4 8" id="KW-0812">Transmembrane</keyword>
<name>A0AAJ1VGS0_9FLAO</name>
<dbReference type="NCBIfam" id="TIGR04056">
    <property type="entry name" value="OMP_RagA_SusC"/>
    <property type="match status" value="1"/>
</dbReference>
<feature type="domain" description="TonB-dependent receptor plug" evidence="9">
    <location>
        <begin position="145"/>
        <end position="253"/>
    </location>
</feature>
<evidence type="ECO:0000256" key="5">
    <source>
        <dbReference type="ARBA" id="ARBA00022729"/>
    </source>
</evidence>
<accession>A0AAJ1VGS0</accession>
<dbReference type="InterPro" id="IPR023996">
    <property type="entry name" value="TonB-dep_OMP_SusC/RagA"/>
</dbReference>
<keyword evidence="3 8" id="KW-1134">Transmembrane beta strand</keyword>
<keyword evidence="10" id="KW-0675">Receptor</keyword>
<evidence type="ECO:0000256" key="2">
    <source>
        <dbReference type="ARBA" id="ARBA00022448"/>
    </source>
</evidence>
<dbReference type="InterPro" id="IPR039426">
    <property type="entry name" value="TonB-dep_rcpt-like"/>
</dbReference>
<dbReference type="InterPro" id="IPR036942">
    <property type="entry name" value="Beta-barrel_TonB_sf"/>
</dbReference>
<comment type="similarity">
    <text evidence="8">Belongs to the TonB-dependent receptor family.</text>
</comment>
<comment type="subcellular location">
    <subcellularLocation>
        <location evidence="1 8">Cell outer membrane</location>
        <topology evidence="1 8">Multi-pass membrane protein</topology>
    </subcellularLocation>
</comment>
<dbReference type="InterPro" id="IPR037066">
    <property type="entry name" value="Plug_dom_sf"/>
</dbReference>
<organism evidence="10 11">
    <name type="scientific">Polaribacter sejongensis</name>
    <dbReference type="NCBI Taxonomy" id="985043"/>
    <lineage>
        <taxon>Bacteria</taxon>
        <taxon>Pseudomonadati</taxon>
        <taxon>Bacteroidota</taxon>
        <taxon>Flavobacteriia</taxon>
        <taxon>Flavobacteriales</taxon>
        <taxon>Flavobacteriaceae</taxon>
    </lineage>
</organism>
<evidence type="ECO:0000259" key="9">
    <source>
        <dbReference type="Pfam" id="PF07715"/>
    </source>
</evidence>
<dbReference type="InterPro" id="IPR008969">
    <property type="entry name" value="CarboxyPept-like_regulatory"/>
</dbReference>
<keyword evidence="5" id="KW-0732">Signal</keyword>